<dbReference type="Proteomes" id="UP000236721">
    <property type="component" value="Unassembled WGS sequence"/>
</dbReference>
<evidence type="ECO:0000313" key="2">
    <source>
        <dbReference type="Proteomes" id="UP000236721"/>
    </source>
</evidence>
<name>A0A1H5Y3M3_9VIBR</name>
<gene>
    <name evidence="1" type="ORF">SAMN04488244_108117</name>
</gene>
<dbReference type="EMBL" id="FNVG01000008">
    <property type="protein sequence ID" value="SEG18591.1"/>
    <property type="molecule type" value="Genomic_DNA"/>
</dbReference>
<dbReference type="OrthoDB" id="356878at2"/>
<organism evidence="1 2">
    <name type="scientific">Vibrio hangzhouensis</name>
    <dbReference type="NCBI Taxonomy" id="462991"/>
    <lineage>
        <taxon>Bacteria</taxon>
        <taxon>Pseudomonadati</taxon>
        <taxon>Pseudomonadota</taxon>
        <taxon>Gammaproteobacteria</taxon>
        <taxon>Vibrionales</taxon>
        <taxon>Vibrionaceae</taxon>
        <taxon>Vibrio</taxon>
    </lineage>
</organism>
<dbReference type="InterPro" id="IPR043776">
    <property type="entry name" value="DUF5718"/>
</dbReference>
<dbReference type="Pfam" id="PF18985">
    <property type="entry name" value="DUF5718"/>
    <property type="match status" value="1"/>
</dbReference>
<proteinExistence type="predicted"/>
<keyword evidence="2" id="KW-1185">Reference proteome</keyword>
<sequence>MFSIGIIGNFSGHVSGAEQVEEEQLPNGIFIINCEEDCTITSGSTLRYPEHGREVDIEPEFVLRCQVEYQGGKVSSLTTTHLSIGNDVTIRNLPGSDKISQRKSWGKHSKGINRHWWSVSRLSPVNYDENIKLISYIERDGALHLTTPAVSCTELKVFYCHLMTWLADRINEQHDEGMYEQILPKLEELGYPETLTLYTGAPNYTNWGNEQFLQTGDIVHIAAYNSQRISEATIEEMFRRQQLMNSDAVLSFSQRVE</sequence>
<reference evidence="2" key="1">
    <citation type="submission" date="2016-10" db="EMBL/GenBank/DDBJ databases">
        <authorList>
            <person name="Varghese N."/>
            <person name="Submissions S."/>
        </authorList>
    </citation>
    <scope>NUCLEOTIDE SEQUENCE [LARGE SCALE GENOMIC DNA]</scope>
    <source>
        <strain evidence="2">CGMCC 1.7062</strain>
    </source>
</reference>
<evidence type="ECO:0000313" key="1">
    <source>
        <dbReference type="EMBL" id="SEG18591.1"/>
    </source>
</evidence>
<dbReference type="AlphaFoldDB" id="A0A1H5Y3M3"/>
<dbReference type="RefSeq" id="WP_103880251.1">
    <property type="nucleotide sequence ID" value="NZ_FNVG01000008.1"/>
</dbReference>
<accession>A0A1H5Y3M3</accession>
<protein>
    <submittedName>
        <fullName evidence="1">Uncharacterized protein</fullName>
    </submittedName>
</protein>